<comment type="caution">
    <text evidence="1">The sequence shown here is derived from an EMBL/GenBank/DDBJ whole genome shotgun (WGS) entry which is preliminary data.</text>
</comment>
<proteinExistence type="predicted"/>
<dbReference type="EMBL" id="CAVMJV010000002">
    <property type="protein sequence ID" value="CAK5014972.1"/>
    <property type="molecule type" value="Genomic_DNA"/>
</dbReference>
<protein>
    <submittedName>
        <fullName evidence="1">Uncharacterized protein</fullName>
    </submittedName>
</protein>
<sequence length="49" mass="6025">MEQRFYVMKFAQMERKLPNKTHFNTLMEGEVMFMLHRPIHKTDQVVVQE</sequence>
<organism evidence="1 2">
    <name type="scientific">Meloidogyne enterolobii</name>
    <name type="common">Root-knot nematode worm</name>
    <name type="synonym">Meloidogyne mayaguensis</name>
    <dbReference type="NCBI Taxonomy" id="390850"/>
    <lineage>
        <taxon>Eukaryota</taxon>
        <taxon>Metazoa</taxon>
        <taxon>Ecdysozoa</taxon>
        <taxon>Nematoda</taxon>
        <taxon>Chromadorea</taxon>
        <taxon>Rhabditida</taxon>
        <taxon>Tylenchina</taxon>
        <taxon>Tylenchomorpha</taxon>
        <taxon>Tylenchoidea</taxon>
        <taxon>Meloidogynidae</taxon>
        <taxon>Meloidogyninae</taxon>
        <taxon>Meloidogyne</taxon>
    </lineage>
</organism>
<evidence type="ECO:0000313" key="2">
    <source>
        <dbReference type="Proteomes" id="UP001497535"/>
    </source>
</evidence>
<dbReference type="Proteomes" id="UP001497535">
    <property type="component" value="Unassembled WGS sequence"/>
</dbReference>
<accession>A0ACB0XSD5</accession>
<gene>
    <name evidence="1" type="ORF">MENTE1834_LOCUS2875</name>
</gene>
<name>A0ACB0XSD5_MELEN</name>
<reference evidence="1" key="1">
    <citation type="submission" date="2023-11" db="EMBL/GenBank/DDBJ databases">
        <authorList>
            <person name="Poullet M."/>
        </authorList>
    </citation>
    <scope>NUCLEOTIDE SEQUENCE</scope>
    <source>
        <strain evidence="1">E1834</strain>
    </source>
</reference>
<keyword evidence="2" id="KW-1185">Reference proteome</keyword>
<evidence type="ECO:0000313" key="1">
    <source>
        <dbReference type="EMBL" id="CAK5014972.1"/>
    </source>
</evidence>